<keyword evidence="3" id="KW-1185">Reference proteome</keyword>
<dbReference type="Proteomes" id="UP000191931">
    <property type="component" value="Unassembled WGS sequence"/>
</dbReference>
<dbReference type="EC" id="3.1.-.-" evidence="1"/>
<comment type="function">
    <text evidence="1">Toxic component of a type II toxin-antitoxin (TA) system.</text>
</comment>
<dbReference type="PANTHER" id="PTHR33988:SF2">
    <property type="entry name" value="ENDORIBONUCLEASE MAZF"/>
    <property type="match status" value="1"/>
</dbReference>
<dbReference type="RefSeq" id="WP_080804894.1">
    <property type="nucleotide sequence ID" value="NZ_LT828549.1"/>
</dbReference>
<accession>A0A1W1H7V0</accession>
<keyword evidence="1" id="KW-0255">Endonuclease</keyword>
<dbReference type="PIRSF" id="PIRSF033490">
    <property type="entry name" value="MazF"/>
    <property type="match status" value="1"/>
</dbReference>
<proteinExistence type="inferred from homology"/>
<dbReference type="Pfam" id="PF02452">
    <property type="entry name" value="PemK_toxin"/>
    <property type="match status" value="1"/>
</dbReference>
<sequence length="119" mass="13495">MTVLKRGMIIDVNLEPTKGSETGKIRPCVVVTNDIYNERVPVIQVVPITEWSAKKAMINTNVEILPSPDNGLSKKSLADCLQTRPIDHRQRLIKIRGKLSKNKVEEINYSLRIVFELNL</sequence>
<dbReference type="EMBL" id="FWEV01000044">
    <property type="protein sequence ID" value="SLM28523.1"/>
    <property type="molecule type" value="Genomic_DNA"/>
</dbReference>
<dbReference type="OrthoDB" id="9793906at2"/>
<dbReference type="GO" id="GO:0016075">
    <property type="term" value="P:rRNA catabolic process"/>
    <property type="evidence" value="ECO:0007669"/>
    <property type="project" value="TreeGrafter"/>
</dbReference>
<reference evidence="2 3" key="1">
    <citation type="submission" date="2017-03" db="EMBL/GenBank/DDBJ databases">
        <authorList>
            <person name="Afonso C.L."/>
            <person name="Miller P.J."/>
            <person name="Scott M.A."/>
            <person name="Spackman E."/>
            <person name="Goraichik I."/>
            <person name="Dimitrov K.M."/>
            <person name="Suarez D.L."/>
            <person name="Swayne D.E."/>
        </authorList>
    </citation>
    <scope>NUCLEOTIDE SEQUENCE [LARGE SCALE GENOMIC DNA]</scope>
    <source>
        <strain evidence="2">PRJEB14757</strain>
    </source>
</reference>
<comment type="similarity">
    <text evidence="1">Belongs to the PemK/MazF family.</text>
</comment>
<name>A0A1W1H7V0_9BACT</name>
<dbReference type="InterPro" id="IPR011067">
    <property type="entry name" value="Plasmid_toxin/cell-grow_inhib"/>
</dbReference>
<dbReference type="GO" id="GO:0006402">
    <property type="term" value="P:mRNA catabolic process"/>
    <property type="evidence" value="ECO:0007669"/>
    <property type="project" value="TreeGrafter"/>
</dbReference>
<dbReference type="GO" id="GO:0004521">
    <property type="term" value="F:RNA endonuclease activity"/>
    <property type="evidence" value="ECO:0007669"/>
    <property type="project" value="TreeGrafter"/>
</dbReference>
<dbReference type="PANTHER" id="PTHR33988">
    <property type="entry name" value="ENDORIBONUCLEASE MAZF-RELATED"/>
    <property type="match status" value="1"/>
</dbReference>
<dbReference type="SUPFAM" id="SSF50118">
    <property type="entry name" value="Cell growth inhibitor/plasmid maintenance toxic component"/>
    <property type="match status" value="1"/>
</dbReference>
<keyword evidence="1" id="KW-0540">Nuclease</keyword>
<evidence type="ECO:0000256" key="1">
    <source>
        <dbReference type="PIRNR" id="PIRNR033490"/>
    </source>
</evidence>
<dbReference type="STRING" id="1246637.MTBBW1_1380070"/>
<evidence type="ECO:0000313" key="2">
    <source>
        <dbReference type="EMBL" id="SLM28523.1"/>
    </source>
</evidence>
<evidence type="ECO:0000313" key="3">
    <source>
        <dbReference type="Proteomes" id="UP000191931"/>
    </source>
</evidence>
<dbReference type="GO" id="GO:0016787">
    <property type="term" value="F:hydrolase activity"/>
    <property type="evidence" value="ECO:0007669"/>
    <property type="project" value="UniProtKB-KW"/>
</dbReference>
<dbReference type="GO" id="GO:0003677">
    <property type="term" value="F:DNA binding"/>
    <property type="evidence" value="ECO:0007669"/>
    <property type="project" value="InterPro"/>
</dbReference>
<organism evidence="2 3">
    <name type="scientific">Desulfamplus magnetovallimortis</name>
    <dbReference type="NCBI Taxonomy" id="1246637"/>
    <lineage>
        <taxon>Bacteria</taxon>
        <taxon>Pseudomonadati</taxon>
        <taxon>Thermodesulfobacteriota</taxon>
        <taxon>Desulfobacteria</taxon>
        <taxon>Desulfobacterales</taxon>
        <taxon>Desulfobacteraceae</taxon>
        <taxon>Desulfamplus</taxon>
    </lineage>
</organism>
<dbReference type="Gene3D" id="2.30.30.110">
    <property type="match status" value="1"/>
</dbReference>
<protein>
    <recommendedName>
        <fullName evidence="1">mRNA interferase</fullName>
        <ecNumber evidence="1">3.1.-.-</ecNumber>
    </recommendedName>
</protein>
<dbReference type="AlphaFoldDB" id="A0A1W1H7V0"/>
<gene>
    <name evidence="2" type="primary">mazF</name>
    <name evidence="2" type="ORF">MTBBW1_1380070</name>
</gene>
<dbReference type="InterPro" id="IPR003477">
    <property type="entry name" value="PemK-like"/>
</dbReference>
<keyword evidence="1" id="KW-0378">Hydrolase</keyword>